<gene>
    <name evidence="8" type="ORF">JKP88DRAFT_256898</name>
</gene>
<feature type="transmembrane region" description="Helical" evidence="6">
    <location>
        <begin position="21"/>
        <end position="38"/>
    </location>
</feature>
<dbReference type="InterPro" id="IPR037185">
    <property type="entry name" value="EmrE-like"/>
</dbReference>
<dbReference type="GO" id="GO:0016020">
    <property type="term" value="C:membrane"/>
    <property type="evidence" value="ECO:0007669"/>
    <property type="project" value="UniProtKB-SubCell"/>
</dbReference>
<comment type="subcellular location">
    <subcellularLocation>
        <location evidence="1">Membrane</location>
        <topology evidence="1">Multi-pass membrane protein</topology>
    </subcellularLocation>
</comment>
<feature type="transmembrane region" description="Helical" evidence="6">
    <location>
        <begin position="199"/>
        <end position="218"/>
    </location>
</feature>
<feature type="transmembrane region" description="Helical" evidence="6">
    <location>
        <begin position="91"/>
        <end position="114"/>
    </location>
</feature>
<dbReference type="SUPFAM" id="SSF103481">
    <property type="entry name" value="Multidrug resistance efflux transporter EmrE"/>
    <property type="match status" value="1"/>
</dbReference>
<keyword evidence="9" id="KW-1185">Reference proteome</keyword>
<organism evidence="8 9">
    <name type="scientific">Tribonema minus</name>
    <dbReference type="NCBI Taxonomy" id="303371"/>
    <lineage>
        <taxon>Eukaryota</taxon>
        <taxon>Sar</taxon>
        <taxon>Stramenopiles</taxon>
        <taxon>Ochrophyta</taxon>
        <taxon>PX clade</taxon>
        <taxon>Xanthophyceae</taxon>
        <taxon>Tribonematales</taxon>
        <taxon>Tribonemataceae</taxon>
        <taxon>Tribonema</taxon>
    </lineage>
</organism>
<proteinExistence type="predicted"/>
<feature type="transmembrane region" description="Helical" evidence="6">
    <location>
        <begin position="280"/>
        <end position="311"/>
    </location>
</feature>
<keyword evidence="4 6" id="KW-0472">Membrane</keyword>
<dbReference type="OrthoDB" id="6418713at2759"/>
<dbReference type="PANTHER" id="PTHR11132">
    <property type="entry name" value="SOLUTE CARRIER FAMILY 35"/>
    <property type="match status" value="1"/>
</dbReference>
<keyword evidence="2 6" id="KW-0812">Transmembrane</keyword>
<feature type="transmembrane region" description="Helical" evidence="6">
    <location>
        <begin position="134"/>
        <end position="153"/>
    </location>
</feature>
<feature type="transmembrane region" description="Helical" evidence="6">
    <location>
        <begin position="50"/>
        <end position="70"/>
    </location>
</feature>
<name>A0A835ZDI5_9STRA</name>
<dbReference type="EMBL" id="JAFCMP010000024">
    <property type="protein sequence ID" value="KAG5190996.1"/>
    <property type="molecule type" value="Genomic_DNA"/>
</dbReference>
<keyword evidence="3 6" id="KW-1133">Transmembrane helix</keyword>
<evidence type="ECO:0000259" key="7">
    <source>
        <dbReference type="Pfam" id="PF03151"/>
    </source>
</evidence>
<evidence type="ECO:0000256" key="5">
    <source>
        <dbReference type="SAM" id="MobiDB-lite"/>
    </source>
</evidence>
<evidence type="ECO:0000256" key="1">
    <source>
        <dbReference type="ARBA" id="ARBA00004141"/>
    </source>
</evidence>
<feature type="domain" description="Sugar phosphate transporter" evidence="7">
    <location>
        <begin position="20"/>
        <end position="312"/>
    </location>
</feature>
<evidence type="ECO:0000256" key="3">
    <source>
        <dbReference type="ARBA" id="ARBA00022989"/>
    </source>
</evidence>
<reference evidence="8" key="1">
    <citation type="submission" date="2021-02" db="EMBL/GenBank/DDBJ databases">
        <title>First Annotated Genome of the Yellow-green Alga Tribonema minus.</title>
        <authorList>
            <person name="Mahan K.M."/>
        </authorList>
    </citation>
    <scope>NUCLEOTIDE SEQUENCE</scope>
    <source>
        <strain evidence="8">UTEX B ZZ1240</strain>
    </source>
</reference>
<feature type="transmembrane region" description="Helical" evidence="6">
    <location>
        <begin position="239"/>
        <end position="260"/>
    </location>
</feature>
<dbReference type="AlphaFoldDB" id="A0A835ZDI5"/>
<feature type="transmembrane region" description="Helical" evidence="6">
    <location>
        <begin position="160"/>
        <end position="179"/>
    </location>
</feature>
<evidence type="ECO:0000256" key="4">
    <source>
        <dbReference type="ARBA" id="ARBA00023136"/>
    </source>
</evidence>
<evidence type="ECO:0000256" key="6">
    <source>
        <dbReference type="SAM" id="Phobius"/>
    </source>
</evidence>
<evidence type="ECO:0000256" key="2">
    <source>
        <dbReference type="ARBA" id="ARBA00022692"/>
    </source>
</evidence>
<evidence type="ECO:0000313" key="9">
    <source>
        <dbReference type="Proteomes" id="UP000664859"/>
    </source>
</evidence>
<feature type="region of interest" description="Disordered" evidence="5">
    <location>
        <begin position="324"/>
        <end position="367"/>
    </location>
</feature>
<dbReference type="InterPro" id="IPR050186">
    <property type="entry name" value="TPT_transporter"/>
</dbReference>
<dbReference type="Proteomes" id="UP000664859">
    <property type="component" value="Unassembled WGS sequence"/>
</dbReference>
<dbReference type="InterPro" id="IPR004853">
    <property type="entry name" value="Sugar_P_trans_dom"/>
</dbReference>
<comment type="caution">
    <text evidence="8">The sequence shown here is derived from an EMBL/GenBank/DDBJ whole genome shotgun (WGS) entry which is preliminary data.</text>
</comment>
<accession>A0A835ZDI5</accession>
<evidence type="ECO:0000313" key="8">
    <source>
        <dbReference type="EMBL" id="KAG5190996.1"/>
    </source>
</evidence>
<dbReference type="Pfam" id="PF03151">
    <property type="entry name" value="TPT"/>
    <property type="match status" value="1"/>
</dbReference>
<protein>
    <submittedName>
        <fullName evidence="8">Triose-phosphate transporter family-domain-containing protein</fullName>
    </submittedName>
</protein>
<sequence length="367" mass="38296">MSAAAAPATDGPAQKAKRLKVLGYFVLWYLLNIGYNISNKATLNRVALPWLVSSVQLVIGSMYIALVWGLKLRKAPKLSKANLKTVFPLAALHTTSHISAVIGLGAGAVGFVHVVKALEPLFTAALSALLLQKFMPLPVYASLLPVVGGVALASMKELSFSWVAFAGAMGSNVAAATRGVLAKKQMGQVQAPNMDPGNLYGVMTLIAAAILFPAALVVEGPRIKAVWAAAQAAGHTSRAIWRGMILSGLYFYLYNEVAFYCLNSIDATTHAVGNTVKRVVLLGVSVLVFGHQLTPLGATGSAVAIGGVLVYSLTKNHYAKKEAAAAPPTALPKAEEPAPAAPQPPQQVPARSAIEEAAAAAAEKKDE</sequence>